<name>A0A6C0I6C3_9ZZZZ</name>
<reference evidence="1" key="1">
    <citation type="journal article" date="2020" name="Nature">
        <title>Giant virus diversity and host interactions through global metagenomics.</title>
        <authorList>
            <person name="Schulz F."/>
            <person name="Roux S."/>
            <person name="Paez-Espino D."/>
            <person name="Jungbluth S."/>
            <person name="Walsh D.A."/>
            <person name="Denef V.J."/>
            <person name="McMahon K.D."/>
            <person name="Konstantinidis K.T."/>
            <person name="Eloe-Fadrosh E.A."/>
            <person name="Kyrpides N.C."/>
            <person name="Woyke T."/>
        </authorList>
    </citation>
    <scope>NUCLEOTIDE SEQUENCE</scope>
    <source>
        <strain evidence="1">GVMAG-M-3300023184-51</strain>
    </source>
</reference>
<dbReference type="EMBL" id="MN740119">
    <property type="protein sequence ID" value="QHT88558.1"/>
    <property type="molecule type" value="Genomic_DNA"/>
</dbReference>
<sequence>MNYWKWSNGETYYQSARKYHVKETATNKINFDSKMNAIEQSLAEDILPNHNVDNFDTFDSFGVSSGSSSKRESLDNKMSDRELVSQRGANPFSAQTSYVNDVVTRDMFLKPINTTQGRTKNQNKGENE</sequence>
<accession>A0A6C0I6C3</accession>
<proteinExistence type="predicted"/>
<organism evidence="1">
    <name type="scientific">viral metagenome</name>
    <dbReference type="NCBI Taxonomy" id="1070528"/>
    <lineage>
        <taxon>unclassified sequences</taxon>
        <taxon>metagenomes</taxon>
        <taxon>organismal metagenomes</taxon>
    </lineage>
</organism>
<protein>
    <submittedName>
        <fullName evidence="1">Uncharacterized protein</fullName>
    </submittedName>
</protein>
<dbReference type="AlphaFoldDB" id="A0A6C0I6C3"/>
<evidence type="ECO:0000313" key="1">
    <source>
        <dbReference type="EMBL" id="QHT88558.1"/>
    </source>
</evidence>